<name>A0A0M3JGV2_ANISI</name>
<organism evidence="1">
    <name type="scientific">Anisakis simplex</name>
    <name type="common">Herring worm</name>
    <dbReference type="NCBI Taxonomy" id="6269"/>
    <lineage>
        <taxon>Eukaryota</taxon>
        <taxon>Metazoa</taxon>
        <taxon>Ecdysozoa</taxon>
        <taxon>Nematoda</taxon>
        <taxon>Chromadorea</taxon>
        <taxon>Rhabditida</taxon>
        <taxon>Spirurina</taxon>
        <taxon>Ascaridomorpha</taxon>
        <taxon>Ascaridoidea</taxon>
        <taxon>Anisakidae</taxon>
        <taxon>Anisakis</taxon>
        <taxon>Anisakis simplex complex</taxon>
    </lineage>
</organism>
<evidence type="ECO:0000313" key="1">
    <source>
        <dbReference type="WBParaSite" id="ASIM_0000686001-mRNA-1"/>
    </source>
</evidence>
<dbReference type="WBParaSite" id="ASIM_0000686001-mRNA-1">
    <property type="protein sequence ID" value="ASIM_0000686001-mRNA-1"/>
    <property type="gene ID" value="ASIM_0000686001"/>
</dbReference>
<reference evidence="1" key="1">
    <citation type="submission" date="2017-02" db="UniProtKB">
        <authorList>
            <consortium name="WormBaseParasite"/>
        </authorList>
    </citation>
    <scope>IDENTIFICATION</scope>
</reference>
<accession>A0A0M3JGV2</accession>
<sequence>LISEISALVFLTALLIYNIKNDVVFVDDKHLMALFNEYGVDIPDIPDGIRTYHQIV</sequence>
<protein>
    <submittedName>
        <fullName evidence="1">Dolichyl-diphosphooligosaccharide--protein glycosyltransferase subunit 2</fullName>
    </submittedName>
</protein>
<dbReference type="AlphaFoldDB" id="A0A0M3JGV2"/>
<proteinExistence type="predicted"/>